<accession>A0A975G108</accession>
<dbReference type="RefSeq" id="WP_211938854.1">
    <property type="nucleotide sequence ID" value="NZ_CP073078.1"/>
</dbReference>
<sequence>MKSFKTIYDRAAERKGGEAVLKSFLPLEKAHGNPATLTDDRILAQMTQRIFSAGFVWSVIEAKWPGFEEAFLGFDPPALLGQFDEFWERLCSDKRIVRNPQKIMSVRHNAGFVVELARQHGSAGRFLAEWPADDQLGLLKVLADRGSRLGGRTGFYFLRFVGRDSFIPSKDVVAALRDAGLDIADEPTSKKDMAKVQGQFNAWHDETGLPLTHISRILAMSIGDNYSPETLRERAGRDE</sequence>
<evidence type="ECO:0000313" key="2">
    <source>
        <dbReference type="Proteomes" id="UP000676409"/>
    </source>
</evidence>
<dbReference type="KEGG" id="caul:KCG34_02635"/>
<dbReference type="InterPro" id="IPR052891">
    <property type="entry name" value="DNA-3mA_glycosylase"/>
</dbReference>
<proteinExistence type="predicted"/>
<dbReference type="Proteomes" id="UP000676409">
    <property type="component" value="Chromosome"/>
</dbReference>
<dbReference type="GO" id="GO:0006284">
    <property type="term" value="P:base-excision repair"/>
    <property type="evidence" value="ECO:0007669"/>
    <property type="project" value="InterPro"/>
</dbReference>
<reference evidence="1" key="1">
    <citation type="submission" date="2021-04" db="EMBL/GenBank/DDBJ databases">
        <title>The complete genome sequence of Caulobacter sp. S6.</title>
        <authorList>
            <person name="Tang Y."/>
            <person name="Ouyang W."/>
            <person name="Liu Q."/>
            <person name="Huang B."/>
            <person name="Guo Z."/>
            <person name="Lei P."/>
        </authorList>
    </citation>
    <scope>NUCLEOTIDE SEQUENCE</scope>
    <source>
        <strain evidence="1">S6</strain>
    </source>
</reference>
<keyword evidence="2" id="KW-1185">Reference proteome</keyword>
<evidence type="ECO:0000313" key="1">
    <source>
        <dbReference type="EMBL" id="QUD88804.1"/>
    </source>
</evidence>
<dbReference type="EMBL" id="CP073078">
    <property type="protein sequence ID" value="QUD88804.1"/>
    <property type="molecule type" value="Genomic_DNA"/>
</dbReference>
<dbReference type="EC" id="3.2.2.20" evidence="1"/>
<dbReference type="SUPFAM" id="SSF48150">
    <property type="entry name" value="DNA-glycosylase"/>
    <property type="match status" value="1"/>
</dbReference>
<dbReference type="GO" id="GO:0008725">
    <property type="term" value="F:DNA-3-methyladenine glycosylase activity"/>
    <property type="evidence" value="ECO:0007669"/>
    <property type="project" value="UniProtKB-EC"/>
</dbReference>
<dbReference type="PANTHER" id="PTHR30037:SF3">
    <property type="entry name" value="BLR0857 PROTEIN"/>
    <property type="match status" value="1"/>
</dbReference>
<keyword evidence="1" id="KW-0378">Hydrolase</keyword>
<name>A0A975G108_9CAUL</name>
<dbReference type="AlphaFoldDB" id="A0A975G108"/>
<protein>
    <submittedName>
        <fullName evidence="1">DNA-3-methyladenine glycosylase I</fullName>
        <ecNumber evidence="1">3.2.2.20</ecNumber>
    </submittedName>
</protein>
<gene>
    <name evidence="1" type="ORF">KCG34_02635</name>
</gene>
<dbReference type="PANTHER" id="PTHR30037">
    <property type="entry name" value="DNA-3-METHYLADENINE GLYCOSYLASE 1"/>
    <property type="match status" value="1"/>
</dbReference>
<dbReference type="Pfam" id="PF03352">
    <property type="entry name" value="Adenine_glyco"/>
    <property type="match status" value="1"/>
</dbReference>
<organism evidence="1 2">
    <name type="scientific">Phenylobacterium montanum</name>
    <dbReference type="NCBI Taxonomy" id="2823693"/>
    <lineage>
        <taxon>Bacteria</taxon>
        <taxon>Pseudomonadati</taxon>
        <taxon>Pseudomonadota</taxon>
        <taxon>Alphaproteobacteria</taxon>
        <taxon>Caulobacterales</taxon>
        <taxon>Caulobacteraceae</taxon>
        <taxon>Phenylobacterium</taxon>
    </lineage>
</organism>
<dbReference type="Gene3D" id="1.10.340.30">
    <property type="entry name" value="Hypothetical protein, domain 2"/>
    <property type="match status" value="1"/>
</dbReference>
<keyword evidence="1" id="KW-0326">Glycosidase</keyword>
<dbReference type="InterPro" id="IPR011257">
    <property type="entry name" value="DNA_glycosylase"/>
</dbReference>
<dbReference type="InterPro" id="IPR005019">
    <property type="entry name" value="Adenine_glyco"/>
</dbReference>